<feature type="region of interest" description="Disordered" evidence="1">
    <location>
        <begin position="1"/>
        <end position="36"/>
    </location>
</feature>
<proteinExistence type="predicted"/>
<protein>
    <recommendedName>
        <fullName evidence="4">Proteophosphoglycan ppg4</fullName>
    </recommendedName>
</protein>
<dbReference type="Proteomes" id="UP000016926">
    <property type="component" value="Unassembled WGS sequence"/>
</dbReference>
<evidence type="ECO:0000313" key="2">
    <source>
        <dbReference type="EMBL" id="EMS18257.1"/>
    </source>
</evidence>
<name>M7WD12_RHOT1</name>
<dbReference type="EMBL" id="KB722684">
    <property type="protein sequence ID" value="EMS18257.1"/>
    <property type="molecule type" value="Genomic_DNA"/>
</dbReference>
<feature type="compositionally biased region" description="Low complexity" evidence="1">
    <location>
        <begin position="15"/>
        <end position="36"/>
    </location>
</feature>
<gene>
    <name evidence="2" type="ORF">RHTO_06558</name>
</gene>
<dbReference type="RefSeq" id="XP_016269376.1">
    <property type="nucleotide sequence ID" value="XM_016420219.1"/>
</dbReference>
<sequence length="153" mass="14755">MRRTQLAIPLEKRQASSSASSVQSSSAAASSSASTSVPFYSAPNTFTPTATGQTAAPGSVITMTNSAGAGSYTDTFVYTAAATTVPPTGNVTNPAVPAASGGAGGVTDLQPNPTNLQIAAAPPRLSTASLATTIGIAAAIALATTVGAGNVLA</sequence>
<dbReference type="GeneID" id="27370571"/>
<evidence type="ECO:0000313" key="3">
    <source>
        <dbReference type="Proteomes" id="UP000016926"/>
    </source>
</evidence>
<evidence type="ECO:0000256" key="1">
    <source>
        <dbReference type="SAM" id="MobiDB-lite"/>
    </source>
</evidence>
<accession>M7WD12</accession>
<reference evidence="2 3" key="1">
    <citation type="journal article" date="2012" name="Nat. Commun.">
        <title>A multi-omic map of the lipid-producing yeast Rhodosporidium toruloides.</title>
        <authorList>
            <person name="Zhu Z."/>
            <person name="Zhang S."/>
            <person name="Liu H."/>
            <person name="Shen H."/>
            <person name="Lin X."/>
            <person name="Yang F."/>
            <person name="Zhou Y.J."/>
            <person name="Jin G."/>
            <person name="Ye M."/>
            <person name="Zou H."/>
            <person name="Zou H."/>
            <person name="Zhao Z.K."/>
        </authorList>
    </citation>
    <scope>NUCLEOTIDE SEQUENCE [LARGE SCALE GENOMIC DNA]</scope>
    <source>
        <strain evidence="2 3">NP11</strain>
    </source>
</reference>
<keyword evidence="3" id="KW-1185">Reference proteome</keyword>
<evidence type="ECO:0008006" key="4">
    <source>
        <dbReference type="Google" id="ProtNLM"/>
    </source>
</evidence>
<dbReference type="HOGENOM" id="CLU_1714331_0_0_1"/>
<organism evidence="2 3">
    <name type="scientific">Rhodotorula toruloides (strain NP11)</name>
    <name type="common">Yeast</name>
    <name type="synonym">Rhodosporidium toruloides</name>
    <dbReference type="NCBI Taxonomy" id="1130832"/>
    <lineage>
        <taxon>Eukaryota</taxon>
        <taxon>Fungi</taxon>
        <taxon>Dikarya</taxon>
        <taxon>Basidiomycota</taxon>
        <taxon>Pucciniomycotina</taxon>
        <taxon>Microbotryomycetes</taxon>
        <taxon>Sporidiobolales</taxon>
        <taxon>Sporidiobolaceae</taxon>
        <taxon>Rhodotorula</taxon>
    </lineage>
</organism>
<dbReference type="AlphaFoldDB" id="M7WD12"/>